<dbReference type="GeneID" id="92181750"/>
<protein>
    <recommendedName>
        <fullName evidence="2">BTB domain-containing protein</fullName>
    </recommendedName>
</protein>
<evidence type="ECO:0000313" key="3">
    <source>
        <dbReference type="EMBL" id="KAK8850573.1"/>
    </source>
</evidence>
<dbReference type="InterPro" id="IPR000210">
    <property type="entry name" value="BTB/POZ_dom"/>
</dbReference>
<dbReference type="AlphaFoldDB" id="A0AAW0YNL3"/>
<evidence type="ECO:0000256" key="1">
    <source>
        <dbReference type="SAM" id="MobiDB-lite"/>
    </source>
</evidence>
<dbReference type="EMBL" id="JBCAWK010000008">
    <property type="protein sequence ID" value="KAK8850573.1"/>
    <property type="molecule type" value="Genomic_DNA"/>
</dbReference>
<dbReference type="InterPro" id="IPR011333">
    <property type="entry name" value="SKP1/BTB/POZ_sf"/>
</dbReference>
<dbReference type="PROSITE" id="PS50097">
    <property type="entry name" value="BTB"/>
    <property type="match status" value="1"/>
</dbReference>
<dbReference type="RefSeq" id="XP_066802004.1">
    <property type="nucleotide sequence ID" value="XM_066947590.1"/>
</dbReference>
<dbReference type="Proteomes" id="UP001388673">
    <property type="component" value="Unassembled WGS sequence"/>
</dbReference>
<reference evidence="3 4" key="1">
    <citation type="journal article" date="2024" name="bioRxiv">
        <title>Comparative genomics of Cryptococcus and Kwoniella reveals pathogenesis evolution and contrasting karyotype dynamics via intercentromeric recombination or chromosome fusion.</title>
        <authorList>
            <person name="Coelho M.A."/>
            <person name="David-Palma M."/>
            <person name="Shea T."/>
            <person name="Bowers K."/>
            <person name="McGinley-Smith S."/>
            <person name="Mohammad A.W."/>
            <person name="Gnirke A."/>
            <person name="Yurkov A.M."/>
            <person name="Nowrousian M."/>
            <person name="Sun S."/>
            <person name="Cuomo C.A."/>
            <person name="Heitman J."/>
        </authorList>
    </citation>
    <scope>NUCLEOTIDE SEQUENCE [LARGE SCALE GENOMIC DNA]</scope>
    <source>
        <strain evidence="3 4">CBS 13917</strain>
    </source>
</reference>
<feature type="region of interest" description="Disordered" evidence="1">
    <location>
        <begin position="1"/>
        <end position="24"/>
    </location>
</feature>
<feature type="domain" description="BTB" evidence="2">
    <location>
        <begin position="40"/>
        <end position="102"/>
    </location>
</feature>
<accession>A0AAW0YNL3</accession>
<organism evidence="3 4">
    <name type="scientific">Kwoniella newhampshirensis</name>
    <dbReference type="NCBI Taxonomy" id="1651941"/>
    <lineage>
        <taxon>Eukaryota</taxon>
        <taxon>Fungi</taxon>
        <taxon>Dikarya</taxon>
        <taxon>Basidiomycota</taxon>
        <taxon>Agaricomycotina</taxon>
        <taxon>Tremellomycetes</taxon>
        <taxon>Tremellales</taxon>
        <taxon>Cryptococcaceae</taxon>
        <taxon>Kwoniella</taxon>
    </lineage>
</organism>
<dbReference type="Pfam" id="PF00651">
    <property type="entry name" value="BTB"/>
    <property type="match status" value="1"/>
</dbReference>
<proteinExistence type="predicted"/>
<name>A0AAW0YNL3_9TREE</name>
<dbReference type="Gene3D" id="3.30.710.10">
    <property type="entry name" value="Potassium Channel Kv1.1, Chain A"/>
    <property type="match status" value="1"/>
</dbReference>
<keyword evidence="4" id="KW-1185">Reference proteome</keyword>
<evidence type="ECO:0000313" key="4">
    <source>
        <dbReference type="Proteomes" id="UP001388673"/>
    </source>
</evidence>
<gene>
    <name evidence="3" type="ORF">IAR55_004492</name>
</gene>
<sequence>MPPREAACYTETPAKKRTEGNDQEEEVINDLNRPYQFPDADFTLLSSDATRFSMHFYQLKAASSVFRSMLDGRKDDEDSEEITLTDKTVERSQVIAFFLDLVKWQGNRHGSKRSSF</sequence>
<evidence type="ECO:0000259" key="2">
    <source>
        <dbReference type="PROSITE" id="PS50097"/>
    </source>
</evidence>
<dbReference type="KEGG" id="kne:92181750"/>
<comment type="caution">
    <text evidence="3">The sequence shown here is derived from an EMBL/GenBank/DDBJ whole genome shotgun (WGS) entry which is preliminary data.</text>
</comment>